<name>A0A9P8CK30_9HYPO</name>
<comment type="caution">
    <text evidence="2">The sequence shown here is derived from an EMBL/GenBank/DDBJ whole genome shotgun (WGS) entry which is preliminary data.</text>
</comment>
<evidence type="ECO:0000313" key="3">
    <source>
        <dbReference type="Proteomes" id="UP000887229"/>
    </source>
</evidence>
<organism evidence="2 3">
    <name type="scientific">Emericellopsis atlantica</name>
    <dbReference type="NCBI Taxonomy" id="2614577"/>
    <lineage>
        <taxon>Eukaryota</taxon>
        <taxon>Fungi</taxon>
        <taxon>Dikarya</taxon>
        <taxon>Ascomycota</taxon>
        <taxon>Pezizomycotina</taxon>
        <taxon>Sordariomycetes</taxon>
        <taxon>Hypocreomycetidae</taxon>
        <taxon>Hypocreales</taxon>
        <taxon>Bionectriaceae</taxon>
        <taxon>Emericellopsis</taxon>
    </lineage>
</organism>
<evidence type="ECO:0000313" key="2">
    <source>
        <dbReference type="EMBL" id="KAG9249510.1"/>
    </source>
</evidence>
<feature type="compositionally biased region" description="Basic and acidic residues" evidence="1">
    <location>
        <begin position="53"/>
        <end position="63"/>
    </location>
</feature>
<reference evidence="2" key="1">
    <citation type="journal article" date="2021" name="IMA Fungus">
        <title>Genomic characterization of three marine fungi, including Emericellopsis atlantica sp. nov. with signatures of a generalist lifestyle and marine biomass degradation.</title>
        <authorList>
            <person name="Hagestad O.C."/>
            <person name="Hou L."/>
            <person name="Andersen J.H."/>
            <person name="Hansen E.H."/>
            <person name="Altermark B."/>
            <person name="Li C."/>
            <person name="Kuhnert E."/>
            <person name="Cox R.J."/>
            <person name="Crous P.W."/>
            <person name="Spatafora J.W."/>
            <person name="Lail K."/>
            <person name="Amirebrahimi M."/>
            <person name="Lipzen A."/>
            <person name="Pangilinan J."/>
            <person name="Andreopoulos W."/>
            <person name="Hayes R.D."/>
            <person name="Ng V."/>
            <person name="Grigoriev I.V."/>
            <person name="Jackson S.A."/>
            <person name="Sutton T.D.S."/>
            <person name="Dobson A.D.W."/>
            <person name="Rama T."/>
        </authorList>
    </citation>
    <scope>NUCLEOTIDE SEQUENCE</scope>
    <source>
        <strain evidence="2">TS7</strain>
    </source>
</reference>
<gene>
    <name evidence="2" type="ORF">F5Z01DRAFT_669079</name>
</gene>
<dbReference type="OrthoDB" id="5131365at2759"/>
<dbReference type="Proteomes" id="UP000887229">
    <property type="component" value="Unassembled WGS sequence"/>
</dbReference>
<sequence length="438" mass="49853">MRDGDFDSHEHVIDDDFNLESPSQRSFGSPGPQPAVHTQPQTNQSNLPLLRLSDWDPDHPYDERPPTCVHYSIEWKLLLNKGTVTSKIARDTEKDVVLAPQPFWERTLRAKVEDLLKRKTPRNKVYAPEETNVTVSVTKPSERDYSRRFELFDVGWDSITKQLEDWSHLHRSGKKLRIDVSFVCVEETQPSMITRSIARRGATGAQLTEREGIMELQQNTGQPSVWSAVYSLMRCPGHPCKNQASYCFRDPDTKKHWPLDSSDLTKLVRYAEEGSDLKTHKDVPEAIRELIYAKEQQKLERKHKRKATADPEDSHPIKIINVLPSCDRRHEATAGADGADGEPGSVASAGRAADFFIPEPRDKAIQTYCQWHCNRIIGAEWKKGFQKAFAVAMKECLDLKHIYEDQDVDFFVQNGVSRGIARSFVGDIKAWASEVDIS</sequence>
<proteinExistence type="predicted"/>
<dbReference type="AlphaFoldDB" id="A0A9P8CK30"/>
<protein>
    <submittedName>
        <fullName evidence="2">Uncharacterized protein</fullName>
    </submittedName>
</protein>
<feature type="region of interest" description="Disordered" evidence="1">
    <location>
        <begin position="1"/>
        <end position="63"/>
    </location>
</feature>
<evidence type="ECO:0000256" key="1">
    <source>
        <dbReference type="SAM" id="MobiDB-lite"/>
    </source>
</evidence>
<dbReference type="GeneID" id="70295292"/>
<feature type="compositionally biased region" description="Polar residues" evidence="1">
    <location>
        <begin position="36"/>
        <end position="47"/>
    </location>
</feature>
<keyword evidence="3" id="KW-1185">Reference proteome</keyword>
<dbReference type="RefSeq" id="XP_046113434.1">
    <property type="nucleotide sequence ID" value="XM_046264389.1"/>
</dbReference>
<dbReference type="EMBL" id="MU251305">
    <property type="protein sequence ID" value="KAG9249510.1"/>
    <property type="molecule type" value="Genomic_DNA"/>
</dbReference>
<feature type="compositionally biased region" description="Basic and acidic residues" evidence="1">
    <location>
        <begin position="1"/>
        <end position="14"/>
    </location>
</feature>
<accession>A0A9P8CK30</accession>